<proteinExistence type="predicted"/>
<name>A0A1B7TIW3_9ASCO</name>
<protein>
    <recommendedName>
        <fullName evidence="3">AP-1 accessory protein LAA1</fullName>
    </recommendedName>
</protein>
<organism evidence="1 2">
    <name type="scientific">Hanseniaspora valbyensis NRRL Y-1626</name>
    <dbReference type="NCBI Taxonomy" id="766949"/>
    <lineage>
        <taxon>Eukaryota</taxon>
        <taxon>Fungi</taxon>
        <taxon>Dikarya</taxon>
        <taxon>Ascomycota</taxon>
        <taxon>Saccharomycotina</taxon>
        <taxon>Saccharomycetes</taxon>
        <taxon>Saccharomycodales</taxon>
        <taxon>Saccharomycodaceae</taxon>
        <taxon>Hanseniaspora</taxon>
    </lineage>
</organism>
<reference evidence="2" key="1">
    <citation type="journal article" date="2016" name="Proc. Natl. Acad. Sci. U.S.A.">
        <title>Comparative genomics of biotechnologically important yeasts.</title>
        <authorList>
            <person name="Riley R."/>
            <person name="Haridas S."/>
            <person name="Wolfe K.H."/>
            <person name="Lopes M.R."/>
            <person name="Hittinger C.T."/>
            <person name="Goeker M."/>
            <person name="Salamov A.A."/>
            <person name="Wisecaver J.H."/>
            <person name="Long T.M."/>
            <person name="Calvey C.H."/>
            <person name="Aerts A.L."/>
            <person name="Barry K.W."/>
            <person name="Choi C."/>
            <person name="Clum A."/>
            <person name="Coughlan A.Y."/>
            <person name="Deshpande S."/>
            <person name="Douglass A.P."/>
            <person name="Hanson S.J."/>
            <person name="Klenk H.-P."/>
            <person name="LaButti K.M."/>
            <person name="Lapidus A."/>
            <person name="Lindquist E.A."/>
            <person name="Lipzen A.M."/>
            <person name="Meier-Kolthoff J.P."/>
            <person name="Ohm R.A."/>
            <person name="Otillar R.P."/>
            <person name="Pangilinan J.L."/>
            <person name="Peng Y."/>
            <person name="Rokas A."/>
            <person name="Rosa C.A."/>
            <person name="Scheuner C."/>
            <person name="Sibirny A.A."/>
            <person name="Slot J.C."/>
            <person name="Stielow J.B."/>
            <person name="Sun H."/>
            <person name="Kurtzman C.P."/>
            <person name="Blackwell M."/>
            <person name="Grigoriev I.V."/>
            <person name="Jeffries T.W."/>
        </authorList>
    </citation>
    <scope>NUCLEOTIDE SEQUENCE [LARGE SCALE GENOMIC DNA]</scope>
    <source>
        <strain evidence="2">NRRL Y-1626</strain>
    </source>
</reference>
<evidence type="ECO:0000313" key="2">
    <source>
        <dbReference type="Proteomes" id="UP000092321"/>
    </source>
</evidence>
<keyword evidence="2" id="KW-1185">Reference proteome</keyword>
<sequence length="1900" mass="219711">MDNSNFPLFIATIDKNTTSFDKSKQTLEFLLKQQSCIYRHVLDKKEGHDEDNNWDIEENFIQFYNEMYELFKRFLEIEYIEKPIKLKGKEQEINLEANALFGDTSFITPNVVKVYSKTFVLGLQELHKYVSIKPFDIFMILINVLSEEKLPNINKKQIKIKNKNYEATELKLLCCVMIKDLIVKFGYNDKKYQTLFPTLLTTIFKLLKFNKDTYSYFTINVLKLLKCCIEIDPLNKNLTNKFLKYFQNTLYQPSLNTLMERVNFDINLKVKNLLIDIYFVQLTSHKQMKDVKLIEEILRKLAFLKFDSDNSPQVANLISNSLLHYKSTNQLGPENILEIYSRLVTDNLDSRLGLVTAFQSLQIYLSYCFLNGDNGQEESSRFFSIFIKPFVDMTIPYIEINSRHDISSFNNLFTKTIFENIICKHLGKEEILSILNTIFSQSGFIIDDTNNLNFSLFYLDFAFRIIEFLRNDINDGILIDKIDKKLIKLATESKIFQIRVTSNIMLKSFYRYVGNGQNIKIKKLLEESFKFINKSFQLVDINEFQFHKAQGHALIISNLSSIILNENDFLLQILVTVVNFLKNTSTNLIINGKISFYKILVSWIIIIGILGNTDPATKDILSLQRNQLVLLWNNLFLSSNFGVSIEKEEELYKFLEVQYHSLTSLFNFIKNYHLNELELKQLSKYLIKLSNIRYSIKSKIIDKLLLQIELRVLEIYCFLVESYDIEFNNNSLLLLLIKNMSSVNMFEDNNKNILQELFNNEKNESYAVVIEPLKKILSSSDSYAYGLSSLITKDSIKWNDGTIVFKPWENNLNYWDYFLQSQICDPFSEDIYNDHLKILTSIESEVKSKNITTAIIDISIVLFTKVFEFLNPTIQLSILENLHANLISKNLIPDRLEVIHINALIALNKIIRDSNSIFVPDVANFIKTILETISVSLIDDYKIILLSESLAAINEQLGKPSINSESVLQKLTGNEMNEKYLAMMEFSNSLKANCSNDNVNEIYGLLADICHERSNKKTLQWGLISLNNALSGDFLSPTTITKKGLDEFVLNKIVDTILSVLLNEDDNYSIFEIIGDIWAKILHLANKEDIINSNNLDSVLLITYIILNQDTPTSFAAILKVVGPIDKLDFGALNKDLIKLICCKYMTSCFYTVLSNTDNNINLMGNDLFELTSVNTNFIHIIFDYFFLNEKYALSKGDLDYYVVMLLLLSFNDVLIIEKFKYFFGDIKKLPILLKVFRMNYNDMIKRVVNMEKSHLNFLQAKTSNTISTSKDNLKHVDSLSADFSTFIHFKETLLETIAIQLESNSVESKKLSKETIDSIIEICYDISLNFIKDNNLCELSLKLLNLALSSRQNSMELSNKQTSQINTILNLHYNNAFGSIDSIKLIFVLISTVIPLMNSNNKELITILVNGLSICTAQSNNNNDMIYFGKLKIQSASYSNLINELKVLILKSWAILGDENENRELHNYINELLPLWIIIIRDSLIRKVSEKSLSDQVFIIDDDLILIIKTVVSIIGNKKYALPEELTNDDILSLLYICYVSCISFIFTNVKSSEKITTALNIVEQLLLLNKDLNLFSSMNINKELHNEFITILSTIISHTSENDVHISKVLNNMYMALPFEDDNVDVIYDYLSLNIQILQKYLPVISTSEKDLYQQLDLNSYILIRDILLSLSSFIDKIDDFDMKLDLVVCVLNYIGNVVNKVENFNYYFPYVIQSLEKLLVINQDATKQFWKVVQKKIETDDPLLEDYYLALMSLFVKNIEDLPFNIDRFVDRLINTCNNKETITKSFELFNEPSFKSKNKNLLFKKCCKQLLLKLKGNSVDNLELLLFKFNLLFENNLTPGSYKLIFIFYSKLLIIKSDSEEIIKKSLLILFKNDLDHLTETITDYSTEGTDYSNLI</sequence>
<comment type="caution">
    <text evidence="1">The sequence shown here is derived from an EMBL/GenBank/DDBJ whole genome shotgun (WGS) entry which is preliminary data.</text>
</comment>
<dbReference type="SUPFAM" id="SSF48371">
    <property type="entry name" value="ARM repeat"/>
    <property type="match status" value="1"/>
</dbReference>
<dbReference type="OrthoDB" id="192608at2759"/>
<dbReference type="EMBL" id="LXPE01000002">
    <property type="protein sequence ID" value="OBA28674.1"/>
    <property type="molecule type" value="Genomic_DNA"/>
</dbReference>
<evidence type="ECO:0000313" key="1">
    <source>
        <dbReference type="EMBL" id="OBA28674.1"/>
    </source>
</evidence>
<evidence type="ECO:0008006" key="3">
    <source>
        <dbReference type="Google" id="ProtNLM"/>
    </source>
</evidence>
<accession>A0A1B7TIW3</accession>
<dbReference type="Proteomes" id="UP000092321">
    <property type="component" value="Unassembled WGS sequence"/>
</dbReference>
<gene>
    <name evidence="1" type="ORF">HANVADRAFT_60755</name>
</gene>
<dbReference type="InterPro" id="IPR016024">
    <property type="entry name" value="ARM-type_fold"/>
</dbReference>